<dbReference type="PANTHER" id="PTHR48081:SF33">
    <property type="entry name" value="KYNURENINE FORMAMIDASE"/>
    <property type="match status" value="1"/>
</dbReference>
<proteinExistence type="inferred from homology"/>
<keyword evidence="2" id="KW-0378">Hydrolase</keyword>
<feature type="domain" description="BD-FAE-like" evidence="6">
    <location>
        <begin position="98"/>
        <end position="217"/>
    </location>
</feature>
<evidence type="ECO:0000256" key="3">
    <source>
        <dbReference type="ARBA" id="ARBA00038028"/>
    </source>
</evidence>
<dbReference type="GO" id="GO:0016787">
    <property type="term" value="F:hydrolase activity"/>
    <property type="evidence" value="ECO:0007669"/>
    <property type="project" value="UniProtKB-KW"/>
</dbReference>
<evidence type="ECO:0000256" key="4">
    <source>
        <dbReference type="ARBA" id="ARBA00038928"/>
    </source>
</evidence>
<evidence type="ECO:0000313" key="7">
    <source>
        <dbReference type="EMBL" id="KAL2612739.1"/>
    </source>
</evidence>
<dbReference type="PROSITE" id="PS00122">
    <property type="entry name" value="CARBOXYLESTERASE_B_1"/>
    <property type="match status" value="1"/>
</dbReference>
<dbReference type="InterPro" id="IPR050300">
    <property type="entry name" value="GDXG_lipolytic_enzyme"/>
</dbReference>
<dbReference type="SUPFAM" id="SSF53474">
    <property type="entry name" value="alpha/beta-Hydrolases"/>
    <property type="match status" value="1"/>
</dbReference>
<comment type="similarity">
    <text evidence="3">Belongs to the AB hydrolase superfamily. Isoprenylcysteine methylesterase family.</text>
</comment>
<dbReference type="PANTHER" id="PTHR48081">
    <property type="entry name" value="AB HYDROLASE SUPERFAMILY PROTEIN C4A8.06C"/>
    <property type="match status" value="1"/>
</dbReference>
<evidence type="ECO:0000256" key="5">
    <source>
        <dbReference type="ARBA" id="ARBA00049507"/>
    </source>
</evidence>
<evidence type="ECO:0000313" key="8">
    <source>
        <dbReference type="Proteomes" id="UP001605036"/>
    </source>
</evidence>
<name>A0ABD1XUW0_9MARC</name>
<reference evidence="7 8" key="1">
    <citation type="submission" date="2024-09" db="EMBL/GenBank/DDBJ databases">
        <title>Chromosome-scale assembly of Riccia fluitans.</title>
        <authorList>
            <person name="Paukszto L."/>
            <person name="Sawicki J."/>
            <person name="Karawczyk K."/>
            <person name="Piernik-Szablinska J."/>
            <person name="Szczecinska M."/>
            <person name="Mazdziarz M."/>
        </authorList>
    </citation>
    <scope>NUCLEOTIDE SEQUENCE [LARGE SCALE GENOMIC DNA]</scope>
    <source>
        <strain evidence="7">Rf_01</strain>
        <tissue evidence="7">Aerial parts of the thallus</tissue>
    </source>
</reference>
<evidence type="ECO:0000256" key="2">
    <source>
        <dbReference type="ARBA" id="ARBA00022801"/>
    </source>
</evidence>
<dbReference type="Pfam" id="PF20434">
    <property type="entry name" value="BD-FAE"/>
    <property type="match status" value="1"/>
</dbReference>
<protein>
    <recommendedName>
        <fullName evidence="4">protein-S-isoprenylcysteine alpha-carbonyl methylesterase</fullName>
        <ecNumber evidence="4">3.1.1.n2</ecNumber>
    </recommendedName>
</protein>
<sequence>MAMDMVQEALKGSYVDMVNEALKGAWEDVRSRVTLKEKIARGVWLTRLIIRELFGLFSGLTYVMFVKSLWREPEKYMKRWNFRLHRNVRYGYNKRTLLDVYTPQNSDSTSSLPVVIFVHGGVWASGDKTLFSPIGATLAHNGTIAVLMQYTLYPKVLAKDQVQELSQALSWVHDNIHQFGGDPERVHLMGHSSGAHLCGMVFYERVTRNLHGQAGDKRHPKCYIGLSGVYNIGEHYKYEIGRGVASISCMNPANGGPGNFASMSPEILFSTLLPLKGKTRTLDSKDSDLDSNIEEYDWDRLTESTPPFINFASDNDLTVPPTSSVKFSHLLRKLGFLSGTTVHETLAHDDFVCWVRGYRGDDNTPSLILLKDILNIVKKDDLISSYVKSELVVTD</sequence>
<dbReference type="GO" id="GO:0000139">
    <property type="term" value="C:Golgi membrane"/>
    <property type="evidence" value="ECO:0007669"/>
    <property type="project" value="UniProtKB-SubCell"/>
</dbReference>
<evidence type="ECO:0000259" key="6">
    <source>
        <dbReference type="Pfam" id="PF20434"/>
    </source>
</evidence>
<dbReference type="AlphaFoldDB" id="A0ABD1XUW0"/>
<comment type="catalytic activity">
    <reaction evidence="5">
        <text>[protein]-C-terminal S-[(2E,6E)-farnesyl]-L-cysteine methyl ester + H2O = [protein]-C-terminal S-[(2E,6E)-farnesyl]-L-cysteine + methanol + H(+)</text>
        <dbReference type="Rhea" id="RHEA:48520"/>
        <dbReference type="Rhea" id="RHEA-COMP:12125"/>
        <dbReference type="Rhea" id="RHEA-COMP:12126"/>
        <dbReference type="ChEBI" id="CHEBI:15377"/>
        <dbReference type="ChEBI" id="CHEBI:15378"/>
        <dbReference type="ChEBI" id="CHEBI:17790"/>
        <dbReference type="ChEBI" id="CHEBI:90510"/>
        <dbReference type="ChEBI" id="CHEBI:90511"/>
        <dbReference type="EC" id="3.1.1.n2"/>
    </reaction>
</comment>
<dbReference type="InterPro" id="IPR029058">
    <property type="entry name" value="AB_hydrolase_fold"/>
</dbReference>
<dbReference type="Proteomes" id="UP001605036">
    <property type="component" value="Unassembled WGS sequence"/>
</dbReference>
<comment type="caution">
    <text evidence="7">The sequence shown here is derived from an EMBL/GenBank/DDBJ whole genome shotgun (WGS) entry which is preliminary data.</text>
</comment>
<accession>A0ABD1XUW0</accession>
<evidence type="ECO:0000256" key="1">
    <source>
        <dbReference type="ARBA" id="ARBA00004653"/>
    </source>
</evidence>
<organism evidence="7 8">
    <name type="scientific">Riccia fluitans</name>
    <dbReference type="NCBI Taxonomy" id="41844"/>
    <lineage>
        <taxon>Eukaryota</taxon>
        <taxon>Viridiplantae</taxon>
        <taxon>Streptophyta</taxon>
        <taxon>Embryophyta</taxon>
        <taxon>Marchantiophyta</taxon>
        <taxon>Marchantiopsida</taxon>
        <taxon>Marchantiidae</taxon>
        <taxon>Marchantiales</taxon>
        <taxon>Ricciaceae</taxon>
        <taxon>Riccia</taxon>
    </lineage>
</organism>
<comment type="subcellular location">
    <subcellularLocation>
        <location evidence="1">Golgi apparatus membrane</location>
        <topology evidence="1">Multi-pass membrane protein</topology>
    </subcellularLocation>
</comment>
<dbReference type="InterPro" id="IPR019826">
    <property type="entry name" value="Carboxylesterase_B_AS"/>
</dbReference>
<gene>
    <name evidence="7" type="ORF">R1flu_024431</name>
</gene>
<dbReference type="EMBL" id="JBHFFA010000007">
    <property type="protein sequence ID" value="KAL2612739.1"/>
    <property type="molecule type" value="Genomic_DNA"/>
</dbReference>
<dbReference type="InterPro" id="IPR049492">
    <property type="entry name" value="BD-FAE-like_dom"/>
</dbReference>
<dbReference type="Gene3D" id="3.40.50.1820">
    <property type="entry name" value="alpha/beta hydrolase"/>
    <property type="match status" value="1"/>
</dbReference>
<keyword evidence="8" id="KW-1185">Reference proteome</keyword>
<dbReference type="EC" id="3.1.1.n2" evidence="4"/>